<evidence type="ECO:0000256" key="8">
    <source>
        <dbReference type="SAM" id="Phobius"/>
    </source>
</evidence>
<dbReference type="InterPro" id="IPR013525">
    <property type="entry name" value="ABC2_TM"/>
</dbReference>
<feature type="transmembrane region" description="Helical" evidence="8">
    <location>
        <begin position="275"/>
        <end position="295"/>
    </location>
</feature>
<keyword evidence="6 8" id="KW-1133">Transmembrane helix</keyword>
<feature type="domain" description="ABC transmembrane type-2" evidence="9">
    <location>
        <begin position="131"/>
        <end position="356"/>
    </location>
</feature>
<dbReference type="InterPro" id="IPR047817">
    <property type="entry name" value="ABC2_TM_bact-type"/>
</dbReference>
<dbReference type="PANTHER" id="PTHR30294:SF38">
    <property type="entry name" value="TRANSPORT PERMEASE PROTEIN"/>
    <property type="match status" value="1"/>
</dbReference>
<evidence type="ECO:0000256" key="4">
    <source>
        <dbReference type="ARBA" id="ARBA00022475"/>
    </source>
</evidence>
<keyword evidence="4" id="KW-1003">Cell membrane</keyword>
<evidence type="ECO:0000256" key="1">
    <source>
        <dbReference type="ARBA" id="ARBA00004651"/>
    </source>
</evidence>
<dbReference type="Pfam" id="PF12698">
    <property type="entry name" value="ABC2_membrane_3"/>
    <property type="match status" value="1"/>
</dbReference>
<feature type="transmembrane region" description="Helical" evidence="8">
    <location>
        <begin position="245"/>
        <end position="268"/>
    </location>
</feature>
<evidence type="ECO:0000256" key="5">
    <source>
        <dbReference type="ARBA" id="ARBA00022692"/>
    </source>
</evidence>
<dbReference type="EMBL" id="OAOP01000009">
    <property type="protein sequence ID" value="SNX74521.1"/>
    <property type="molecule type" value="Genomic_DNA"/>
</dbReference>
<evidence type="ECO:0000313" key="11">
    <source>
        <dbReference type="Proteomes" id="UP000219546"/>
    </source>
</evidence>
<proteinExistence type="inferred from homology"/>
<keyword evidence="5 8" id="KW-0812">Transmembrane</keyword>
<dbReference type="GO" id="GO:0140359">
    <property type="term" value="F:ABC-type transporter activity"/>
    <property type="evidence" value="ECO:0007669"/>
    <property type="project" value="InterPro"/>
</dbReference>
<keyword evidence="7 8" id="KW-0472">Membrane</keyword>
<dbReference type="AlphaFoldDB" id="A0A285D3W4"/>
<dbReference type="PROSITE" id="PS51012">
    <property type="entry name" value="ABC_TM2"/>
    <property type="match status" value="1"/>
</dbReference>
<evidence type="ECO:0000259" key="9">
    <source>
        <dbReference type="PROSITE" id="PS51012"/>
    </source>
</evidence>
<comment type="subcellular location">
    <subcellularLocation>
        <location evidence="1">Cell membrane</location>
        <topology evidence="1">Multi-pass membrane protein</topology>
    </subcellularLocation>
</comment>
<sequence>MPGGLNMRILALIKRICLQMFREKRTLGLLFVAPLLILSLMYLLFNGEAVDPELGAVNLDEYLVSALDDADIVIHEYEEGSETSKLVVDEDLDGFLQMDNGNIVLTLQNSDPTSAKALQMKVNQVIGAGAQAQLVNQIGGQIDIPQVNIETEYVYGNSDTEFFDVLSPILVGFFVFFFVFLISGIGLLKERTTGTLERLMSTPIRRGEIVTSYLIGYGLFAVIQTFIIVLYSITVLDMVLVGSIWNVIIINLLLALVALSLGTLLSAFAASEFQMVQFIPIVVIPQVFFSGIIPLEGMADWLQALAKIMPIHYAADALKDVMYKGLELRDVGGDILALAIFAMIFIVCNIFALKGYRTL</sequence>
<dbReference type="Proteomes" id="UP000219546">
    <property type="component" value="Unassembled WGS sequence"/>
</dbReference>
<feature type="transmembrane region" description="Helical" evidence="8">
    <location>
        <begin position="27"/>
        <end position="45"/>
    </location>
</feature>
<reference evidence="10 11" key="1">
    <citation type="submission" date="2017-08" db="EMBL/GenBank/DDBJ databases">
        <authorList>
            <person name="de Groot N.N."/>
        </authorList>
    </citation>
    <scope>NUCLEOTIDE SEQUENCE [LARGE SCALE GENOMIC DNA]</scope>
    <source>
        <strain evidence="10 11">JC228</strain>
    </source>
</reference>
<evidence type="ECO:0000256" key="7">
    <source>
        <dbReference type="ARBA" id="ARBA00023136"/>
    </source>
</evidence>
<evidence type="ECO:0000256" key="2">
    <source>
        <dbReference type="ARBA" id="ARBA00007783"/>
    </source>
</evidence>
<feature type="transmembrane region" description="Helical" evidence="8">
    <location>
        <begin position="335"/>
        <end position="353"/>
    </location>
</feature>
<keyword evidence="11" id="KW-1185">Reference proteome</keyword>
<gene>
    <name evidence="10" type="ORF">SAMN05877753_109161</name>
</gene>
<keyword evidence="3" id="KW-0813">Transport</keyword>
<evidence type="ECO:0000256" key="3">
    <source>
        <dbReference type="ARBA" id="ARBA00022448"/>
    </source>
</evidence>
<evidence type="ECO:0000313" key="10">
    <source>
        <dbReference type="EMBL" id="SNX74521.1"/>
    </source>
</evidence>
<comment type="similarity">
    <text evidence="2">Belongs to the ABC-2 integral membrane protein family.</text>
</comment>
<organism evidence="10 11">
    <name type="scientific">Bacillus oleivorans</name>
    <dbReference type="NCBI Taxonomy" id="1448271"/>
    <lineage>
        <taxon>Bacteria</taxon>
        <taxon>Bacillati</taxon>
        <taxon>Bacillota</taxon>
        <taxon>Bacilli</taxon>
        <taxon>Bacillales</taxon>
        <taxon>Bacillaceae</taxon>
        <taxon>Bacillus</taxon>
    </lineage>
</organism>
<feature type="transmembrane region" description="Helical" evidence="8">
    <location>
        <begin position="209"/>
        <end position="233"/>
    </location>
</feature>
<name>A0A285D3W4_9BACI</name>
<dbReference type="GO" id="GO:0005886">
    <property type="term" value="C:plasma membrane"/>
    <property type="evidence" value="ECO:0007669"/>
    <property type="project" value="UniProtKB-SubCell"/>
</dbReference>
<accession>A0A285D3W4</accession>
<dbReference type="PANTHER" id="PTHR30294">
    <property type="entry name" value="MEMBRANE COMPONENT OF ABC TRANSPORTER YHHJ-RELATED"/>
    <property type="match status" value="1"/>
</dbReference>
<evidence type="ECO:0000256" key="6">
    <source>
        <dbReference type="ARBA" id="ARBA00022989"/>
    </source>
</evidence>
<dbReference type="InterPro" id="IPR051449">
    <property type="entry name" value="ABC-2_transporter_component"/>
</dbReference>
<protein>
    <submittedName>
        <fullName evidence="10">ABC-2 type transport system permease protein</fullName>
    </submittedName>
</protein>
<feature type="transmembrane region" description="Helical" evidence="8">
    <location>
        <begin position="165"/>
        <end position="188"/>
    </location>
</feature>